<name>A0A318TNZ5_9BACL</name>
<dbReference type="Proteomes" id="UP000247416">
    <property type="component" value="Unassembled WGS sequence"/>
</dbReference>
<evidence type="ECO:0000313" key="1">
    <source>
        <dbReference type="EMBL" id="PYF06582.1"/>
    </source>
</evidence>
<protein>
    <submittedName>
        <fullName evidence="1">Uncharacterized protein</fullName>
    </submittedName>
</protein>
<dbReference type="AlphaFoldDB" id="A0A318TNZ5"/>
<comment type="caution">
    <text evidence="1">The sequence shown here is derived from an EMBL/GenBank/DDBJ whole genome shotgun (WGS) entry which is preliminary data.</text>
</comment>
<gene>
    <name evidence="1" type="ORF">BJ095_1083</name>
</gene>
<proteinExistence type="predicted"/>
<accession>A0A318TNZ5</accession>
<sequence length="97" mass="10653">MMAKLKGKGVVMTALVAGAASFLSKKKNRDYTVKFLKDMKAQFFGSHTNNKYNSLKEIAETAAGPTSTKIRENNFISEGGGQTALAYYNESDQKQVH</sequence>
<organism evidence="1 2">
    <name type="scientific">Ureibacillus chungkukjangi</name>
    <dbReference type="NCBI Taxonomy" id="1202712"/>
    <lineage>
        <taxon>Bacteria</taxon>
        <taxon>Bacillati</taxon>
        <taxon>Bacillota</taxon>
        <taxon>Bacilli</taxon>
        <taxon>Bacillales</taxon>
        <taxon>Caryophanaceae</taxon>
        <taxon>Ureibacillus</taxon>
    </lineage>
</organism>
<keyword evidence="2" id="KW-1185">Reference proteome</keyword>
<evidence type="ECO:0000313" key="2">
    <source>
        <dbReference type="Proteomes" id="UP000247416"/>
    </source>
</evidence>
<reference evidence="1 2" key="1">
    <citation type="submission" date="2018-06" db="EMBL/GenBank/DDBJ databases">
        <title>Genomic Encyclopedia of Archaeal and Bacterial Type Strains, Phase II (KMG-II): from individual species to whole genera.</title>
        <authorList>
            <person name="Goeker M."/>
        </authorList>
    </citation>
    <scope>NUCLEOTIDE SEQUENCE [LARGE SCALE GENOMIC DNA]</scope>
    <source>
        <strain evidence="1 2">KACC 16626</strain>
    </source>
</reference>
<dbReference type="EMBL" id="QJTJ01000008">
    <property type="protein sequence ID" value="PYF06582.1"/>
    <property type="molecule type" value="Genomic_DNA"/>
</dbReference>